<evidence type="ECO:0000313" key="1">
    <source>
        <dbReference type="EMBL" id="KAA3477361.1"/>
    </source>
</evidence>
<dbReference type="Proteomes" id="UP000325315">
    <property type="component" value="Unassembled WGS sequence"/>
</dbReference>
<keyword evidence="2" id="KW-1185">Reference proteome</keyword>
<proteinExistence type="predicted"/>
<dbReference type="OrthoDB" id="998444at2759"/>
<dbReference type="EMBL" id="SMMG02000004">
    <property type="protein sequence ID" value="KAA3477361.1"/>
    <property type="molecule type" value="Genomic_DNA"/>
</dbReference>
<gene>
    <name evidence="1" type="ORF">EPI10_011254</name>
</gene>
<accession>A0A5B6W6S0</accession>
<organism evidence="1 2">
    <name type="scientific">Gossypium australe</name>
    <dbReference type="NCBI Taxonomy" id="47621"/>
    <lineage>
        <taxon>Eukaryota</taxon>
        <taxon>Viridiplantae</taxon>
        <taxon>Streptophyta</taxon>
        <taxon>Embryophyta</taxon>
        <taxon>Tracheophyta</taxon>
        <taxon>Spermatophyta</taxon>
        <taxon>Magnoliopsida</taxon>
        <taxon>eudicotyledons</taxon>
        <taxon>Gunneridae</taxon>
        <taxon>Pentapetalae</taxon>
        <taxon>rosids</taxon>
        <taxon>malvids</taxon>
        <taxon>Malvales</taxon>
        <taxon>Malvaceae</taxon>
        <taxon>Malvoideae</taxon>
        <taxon>Gossypium</taxon>
    </lineage>
</organism>
<keyword evidence="1" id="KW-0808">Transferase</keyword>
<dbReference type="GO" id="GO:0016740">
    <property type="term" value="F:transferase activity"/>
    <property type="evidence" value="ECO:0007669"/>
    <property type="project" value="UniProtKB-KW"/>
</dbReference>
<dbReference type="AlphaFoldDB" id="A0A5B6W6S0"/>
<comment type="caution">
    <text evidence="1">The sequence shown here is derived from an EMBL/GenBank/DDBJ whole genome shotgun (WGS) entry which is preliminary data.</text>
</comment>
<evidence type="ECO:0000313" key="2">
    <source>
        <dbReference type="Proteomes" id="UP000325315"/>
    </source>
</evidence>
<protein>
    <submittedName>
        <fullName evidence="1">Polynucleotidyl transferase, Ribonuclease H fold</fullName>
    </submittedName>
</protein>
<name>A0A5B6W6S0_9ROSI</name>
<sequence>MPRVIELIWFETLFGSMSWLQGNDVDSNDREIITNILGVRVASNPEKYLGLPMMVRKKKTWAFANFVDRFRKRIDGFQWWERRFSLNRFYKLYQYMLCNAFLCRKLYVAS</sequence>
<reference evidence="1" key="1">
    <citation type="submission" date="2019-08" db="EMBL/GenBank/DDBJ databases">
        <authorList>
            <person name="Liu F."/>
        </authorList>
    </citation>
    <scope>NUCLEOTIDE SEQUENCE [LARGE SCALE GENOMIC DNA]</scope>
    <source>
        <strain evidence="1">PA1801</strain>
        <tissue evidence="1">Leaf</tissue>
    </source>
</reference>